<gene>
    <name evidence="17" type="primary">ND6</name>
</gene>
<accession>Q2F1Q3</accession>
<organism evidence="17">
    <name type="scientific">Daphnia melanica</name>
    <dbReference type="NCBI Taxonomy" id="121629"/>
    <lineage>
        <taxon>Eukaryota</taxon>
        <taxon>Metazoa</taxon>
        <taxon>Ecdysozoa</taxon>
        <taxon>Arthropoda</taxon>
        <taxon>Crustacea</taxon>
        <taxon>Branchiopoda</taxon>
        <taxon>Diplostraca</taxon>
        <taxon>Cladocera</taxon>
        <taxon>Anomopoda</taxon>
        <taxon>Daphniidae</taxon>
        <taxon>Daphnia</taxon>
    </lineage>
</organism>
<keyword evidence="8" id="KW-1278">Translocase</keyword>
<keyword evidence="5" id="KW-0813">Transport</keyword>
<evidence type="ECO:0000256" key="13">
    <source>
        <dbReference type="ARBA" id="ARBA00023136"/>
    </source>
</evidence>
<evidence type="ECO:0000256" key="3">
    <source>
        <dbReference type="ARBA" id="ARBA00012944"/>
    </source>
</evidence>
<feature type="transmembrane region" description="Helical" evidence="16">
    <location>
        <begin position="138"/>
        <end position="159"/>
    </location>
</feature>
<keyword evidence="11" id="KW-0520">NAD</keyword>
<name>Q2F1Q3_9CRUS</name>
<evidence type="ECO:0000256" key="9">
    <source>
        <dbReference type="ARBA" id="ARBA00022982"/>
    </source>
</evidence>
<evidence type="ECO:0000256" key="1">
    <source>
        <dbReference type="ARBA" id="ARBA00004225"/>
    </source>
</evidence>
<feature type="transmembrane region" description="Helical" evidence="16">
    <location>
        <begin position="49"/>
        <end position="73"/>
    </location>
</feature>
<evidence type="ECO:0000256" key="12">
    <source>
        <dbReference type="ARBA" id="ARBA00023128"/>
    </source>
</evidence>
<dbReference type="PANTHER" id="PTHR11435">
    <property type="entry name" value="NADH UBIQUINONE OXIDOREDUCTASE SUBUNIT ND6"/>
    <property type="match status" value="1"/>
</dbReference>
<evidence type="ECO:0000256" key="5">
    <source>
        <dbReference type="ARBA" id="ARBA00022448"/>
    </source>
</evidence>
<keyword evidence="6" id="KW-0679">Respiratory chain</keyword>
<evidence type="ECO:0000256" key="11">
    <source>
        <dbReference type="ARBA" id="ARBA00023027"/>
    </source>
</evidence>
<evidence type="ECO:0000256" key="7">
    <source>
        <dbReference type="ARBA" id="ARBA00022692"/>
    </source>
</evidence>
<dbReference type="EMBL" id="DQ340844">
    <property type="protein sequence ID" value="ABD19458.1"/>
    <property type="molecule type" value="Genomic_DNA"/>
</dbReference>
<dbReference type="InterPro" id="IPR050269">
    <property type="entry name" value="ComplexI_Subunit6"/>
</dbReference>
<comment type="similarity">
    <text evidence="2">Belongs to the complex I subunit 6 family.</text>
</comment>
<sequence length="170" mass="18734">MGQFFLLTGTVFMVFMFPLVSHPLLMGLIILIITFMIAATLGLGGLSSWLSYVLVLILLGGLLVIFIYISLLASNENQMPQSNKIKMFFLSITSILASSLMISSSLMVFDSKTNALLKMTLYSNESTDWLNLLYSEQLGGMTIFLVLYLLLTLIVVVAISKNDSSSLRAL</sequence>
<evidence type="ECO:0000256" key="8">
    <source>
        <dbReference type="ARBA" id="ARBA00022967"/>
    </source>
</evidence>
<keyword evidence="12 17" id="KW-0496">Mitochondrion</keyword>
<protein>
    <recommendedName>
        <fullName evidence="4">NADH-ubiquinone oxidoreductase chain 6</fullName>
        <ecNumber evidence="3">7.1.1.2</ecNumber>
    </recommendedName>
    <alternativeName>
        <fullName evidence="14">NADH dehydrogenase subunit 6</fullName>
    </alternativeName>
</protein>
<evidence type="ECO:0000256" key="10">
    <source>
        <dbReference type="ARBA" id="ARBA00022989"/>
    </source>
</evidence>
<keyword evidence="10 16" id="KW-1133">Transmembrane helix</keyword>
<dbReference type="AlphaFoldDB" id="Q2F1Q3"/>
<evidence type="ECO:0000256" key="16">
    <source>
        <dbReference type="SAM" id="Phobius"/>
    </source>
</evidence>
<keyword evidence="9" id="KW-0249">Electron transport</keyword>
<evidence type="ECO:0000256" key="15">
    <source>
        <dbReference type="ARBA" id="ARBA00049551"/>
    </source>
</evidence>
<keyword evidence="7 16" id="KW-0812">Transmembrane</keyword>
<feature type="transmembrane region" description="Helical" evidence="16">
    <location>
        <begin position="12"/>
        <end position="37"/>
    </location>
</feature>
<evidence type="ECO:0000256" key="4">
    <source>
        <dbReference type="ARBA" id="ARBA00021095"/>
    </source>
</evidence>
<comment type="subcellular location">
    <subcellularLocation>
        <location evidence="1">Mitochondrion membrane</location>
        <topology evidence="1">Multi-pass membrane protein</topology>
    </subcellularLocation>
</comment>
<dbReference type="GO" id="GO:0008137">
    <property type="term" value="F:NADH dehydrogenase (ubiquinone) activity"/>
    <property type="evidence" value="ECO:0007669"/>
    <property type="project" value="UniProtKB-EC"/>
</dbReference>
<evidence type="ECO:0000256" key="14">
    <source>
        <dbReference type="ARBA" id="ARBA00031019"/>
    </source>
</evidence>
<evidence type="ECO:0000313" key="17">
    <source>
        <dbReference type="EMBL" id="ABD19458.1"/>
    </source>
</evidence>
<proteinExistence type="inferred from homology"/>
<reference evidence="17" key="1">
    <citation type="journal article" date="2006" name="Science">
        <title>Transitions to asexuality result in excess amino acid substitutions.</title>
        <authorList>
            <person name="Paland S."/>
            <person name="Lynch M."/>
        </authorList>
    </citation>
    <scope>NUCLEOTIDE SEQUENCE</scope>
    <source>
        <strain evidence="17">2</strain>
    </source>
</reference>
<comment type="catalytic activity">
    <reaction evidence="15">
        <text>a ubiquinone + NADH + 5 H(+)(in) = a ubiquinol + NAD(+) + 4 H(+)(out)</text>
        <dbReference type="Rhea" id="RHEA:29091"/>
        <dbReference type="Rhea" id="RHEA-COMP:9565"/>
        <dbReference type="Rhea" id="RHEA-COMP:9566"/>
        <dbReference type="ChEBI" id="CHEBI:15378"/>
        <dbReference type="ChEBI" id="CHEBI:16389"/>
        <dbReference type="ChEBI" id="CHEBI:17976"/>
        <dbReference type="ChEBI" id="CHEBI:57540"/>
        <dbReference type="ChEBI" id="CHEBI:57945"/>
        <dbReference type="EC" id="7.1.1.2"/>
    </reaction>
</comment>
<dbReference type="GO" id="GO:0031966">
    <property type="term" value="C:mitochondrial membrane"/>
    <property type="evidence" value="ECO:0007669"/>
    <property type="project" value="UniProtKB-SubCell"/>
</dbReference>
<dbReference type="EC" id="7.1.1.2" evidence="3"/>
<evidence type="ECO:0000256" key="2">
    <source>
        <dbReference type="ARBA" id="ARBA00005698"/>
    </source>
</evidence>
<geneLocation type="mitochondrion" evidence="17"/>
<evidence type="ECO:0000256" key="6">
    <source>
        <dbReference type="ARBA" id="ARBA00022660"/>
    </source>
</evidence>
<dbReference type="PANTHER" id="PTHR11435:SF1">
    <property type="entry name" value="NADH-UBIQUINONE OXIDOREDUCTASE CHAIN 6"/>
    <property type="match status" value="1"/>
</dbReference>
<feature type="transmembrane region" description="Helical" evidence="16">
    <location>
        <begin position="85"/>
        <end position="109"/>
    </location>
</feature>
<keyword evidence="13 16" id="KW-0472">Membrane</keyword>